<dbReference type="OrthoDB" id="10263554at2759"/>
<gene>
    <name evidence="2" type="primary">LOC122131853</name>
</gene>
<sequence>MDIRGAVDAAVPTNIIAAKAAEVRANKVNWQSYLQGQMISGEDCEFIKKFEVAVSEEKQAILTNEGHQCAKTFLNLMAHISKEQTVQYILTLIDDTLQENHQRVNIFFDYAKKTKNTAWSYFLPMLNRQDLFTVHMAARIIAKLAAWGRDLMEGSDLNYYFNWIKTQLSSQKLHGTGPDTGTGTISPSEVSNCSEASRWQTGLCVPGSPSSQYVQCVAGCLQLMLRVNEYRFAWVEADGVNCITAVLSNKCGFQLQYQMIFCVWLLAFSPQLCEQLRRYNVVPALSDILQESVKEKVTRIILAAFRVGGTVLVHLCVSTYYKQTWHP</sequence>
<name>A0A8M1KEK9_CLUHA</name>
<dbReference type="RefSeq" id="XP_042562486.1">
    <property type="nucleotide sequence ID" value="XM_042706552.1"/>
</dbReference>
<dbReference type="Proteomes" id="UP000515152">
    <property type="component" value="Unplaced"/>
</dbReference>
<accession>A0A8M1KEK9</accession>
<dbReference type="PANTHER" id="PTHR10698">
    <property type="entry name" value="V-TYPE PROTON ATPASE SUBUNIT H"/>
    <property type="match status" value="1"/>
</dbReference>
<dbReference type="GeneID" id="122131853"/>
<dbReference type="GO" id="GO:0000221">
    <property type="term" value="C:vacuolar proton-transporting V-type ATPase, V1 domain"/>
    <property type="evidence" value="ECO:0007669"/>
    <property type="project" value="InterPro"/>
</dbReference>
<proteinExistence type="predicted"/>
<evidence type="ECO:0000313" key="2">
    <source>
        <dbReference type="RefSeq" id="XP_042562486.1"/>
    </source>
</evidence>
<dbReference type="PANTHER" id="PTHR10698:SF0">
    <property type="entry name" value="V-TYPE PROTON ATPASE SUBUNIT H"/>
    <property type="match status" value="1"/>
</dbReference>
<evidence type="ECO:0000313" key="1">
    <source>
        <dbReference type="Proteomes" id="UP000515152"/>
    </source>
</evidence>
<dbReference type="AlphaFoldDB" id="A0A8M1KEK9"/>
<dbReference type="InterPro" id="IPR004908">
    <property type="entry name" value="ATPase_V1-cplx_hsu"/>
</dbReference>
<dbReference type="GO" id="GO:0005765">
    <property type="term" value="C:lysosomal membrane"/>
    <property type="evidence" value="ECO:0007669"/>
    <property type="project" value="TreeGrafter"/>
</dbReference>
<keyword evidence="1" id="KW-1185">Reference proteome</keyword>
<dbReference type="Pfam" id="PF03224">
    <property type="entry name" value="V-ATPase_H_N"/>
    <property type="match status" value="1"/>
</dbReference>
<protein>
    <submittedName>
        <fullName evidence="2">V-type proton ATPase subunit H-like isoform X1</fullName>
    </submittedName>
</protein>
<dbReference type="KEGG" id="char:122131853"/>
<reference evidence="2" key="1">
    <citation type="submission" date="2025-08" db="UniProtKB">
        <authorList>
            <consortium name="RefSeq"/>
        </authorList>
    </citation>
    <scope>IDENTIFICATION</scope>
</reference>
<organism evidence="1 2">
    <name type="scientific">Clupea harengus</name>
    <name type="common">Atlantic herring</name>
    <dbReference type="NCBI Taxonomy" id="7950"/>
    <lineage>
        <taxon>Eukaryota</taxon>
        <taxon>Metazoa</taxon>
        <taxon>Chordata</taxon>
        <taxon>Craniata</taxon>
        <taxon>Vertebrata</taxon>
        <taxon>Euteleostomi</taxon>
        <taxon>Actinopterygii</taxon>
        <taxon>Neopterygii</taxon>
        <taxon>Teleostei</taxon>
        <taxon>Clupei</taxon>
        <taxon>Clupeiformes</taxon>
        <taxon>Clupeoidei</taxon>
        <taxon>Clupeidae</taxon>
        <taxon>Clupea</taxon>
    </lineage>
</organism>
<dbReference type="GO" id="GO:0046961">
    <property type="term" value="F:proton-transporting ATPase activity, rotational mechanism"/>
    <property type="evidence" value="ECO:0007669"/>
    <property type="project" value="InterPro"/>
</dbReference>